<organism evidence="1 2">
    <name type="scientific">Leucobacter luti</name>
    <dbReference type="NCBI Taxonomy" id="340320"/>
    <lineage>
        <taxon>Bacteria</taxon>
        <taxon>Bacillati</taxon>
        <taxon>Actinomycetota</taxon>
        <taxon>Actinomycetes</taxon>
        <taxon>Micrococcales</taxon>
        <taxon>Microbacteriaceae</taxon>
        <taxon>Leucobacter</taxon>
    </lineage>
</organism>
<protein>
    <submittedName>
        <fullName evidence="1">ParB family chromosome partitioning protein</fullName>
    </submittedName>
</protein>
<sequence length="444" mass="49698">MVTDSTGSSVVSGRWRTDEMVLLHSPVTFDMASLGWPGRMIIVPAQHPERFRYDVVRVALSRDTEITLAKIAKPVYVVNATQNTEERIIEQLAENEHRLQLTDSDRVNAWRQLEFEGLSVPKIAKRTGAKRDQMKTGLAVAANQTATTLVVEYGLNLEQAAILIEFDDDSEVVEQLRDYANTDPRYFPVAVERARKDRADRAACAEVEADERAKGFTILSDHPVHGGSIFPIHGIRDADGNRFTDEQVQNLPNLHVYVRAGWDDTIHRNYYLEDPAAHGYVVDSHYANNQAAGPRTEEEKAARSELIANNKEWDAATVVRRQWLAELLARKTLPKDAPLVIATALTGAHHLVSASLGRGNQLAKHLLGISEDVHREPLSNYFEKHLSRATHVTFAIVLGGMEETTSRETWRNPRTDTANYLVTLAAWGYPLTPVERIAAKLTTE</sequence>
<evidence type="ECO:0000313" key="2">
    <source>
        <dbReference type="Proteomes" id="UP000295601"/>
    </source>
</evidence>
<keyword evidence="2" id="KW-1185">Reference proteome</keyword>
<proteinExistence type="predicted"/>
<accession>A0A4R6S6N8</accession>
<dbReference type="AlphaFoldDB" id="A0A4R6S6N8"/>
<dbReference type="Proteomes" id="UP000295601">
    <property type="component" value="Unassembled WGS sequence"/>
</dbReference>
<comment type="caution">
    <text evidence="1">The sequence shown here is derived from an EMBL/GenBank/DDBJ whole genome shotgun (WGS) entry which is preliminary data.</text>
</comment>
<gene>
    <name evidence="1" type="ORF">EDF62_0042</name>
</gene>
<reference evidence="1 2" key="1">
    <citation type="submission" date="2019-03" db="EMBL/GenBank/DDBJ databases">
        <title>Genomic analyses of the natural microbiome of Caenorhabditis elegans.</title>
        <authorList>
            <person name="Samuel B."/>
        </authorList>
    </citation>
    <scope>NUCLEOTIDE SEQUENCE [LARGE SCALE GENOMIC DNA]</scope>
    <source>
        <strain evidence="1 2">JUb18</strain>
    </source>
</reference>
<evidence type="ECO:0000313" key="1">
    <source>
        <dbReference type="EMBL" id="TDP95361.1"/>
    </source>
</evidence>
<dbReference type="EMBL" id="SNYA01000001">
    <property type="protein sequence ID" value="TDP95361.1"/>
    <property type="molecule type" value="Genomic_DNA"/>
</dbReference>
<dbReference type="SUPFAM" id="SSF109709">
    <property type="entry name" value="KorB DNA-binding domain-like"/>
    <property type="match status" value="1"/>
</dbReference>
<name>A0A4R6S6N8_9MICO</name>